<comment type="caution">
    <text evidence="1">The sequence shown here is derived from an EMBL/GenBank/DDBJ whole genome shotgun (WGS) entry which is preliminary data.</text>
</comment>
<name>A0ABS2VPH2_STRAS</name>
<organism evidence="1 2">
    <name type="scientific">Streptomyces actuosus</name>
    <dbReference type="NCBI Taxonomy" id="1885"/>
    <lineage>
        <taxon>Bacteria</taxon>
        <taxon>Bacillati</taxon>
        <taxon>Actinomycetota</taxon>
        <taxon>Actinomycetes</taxon>
        <taxon>Kitasatosporales</taxon>
        <taxon>Streptomycetaceae</taxon>
        <taxon>Streptomyces</taxon>
    </lineage>
</organism>
<protein>
    <submittedName>
        <fullName evidence="1">Uncharacterized protein</fullName>
    </submittedName>
</protein>
<dbReference type="EMBL" id="JAFFZS010000008">
    <property type="protein sequence ID" value="MBN0044986.1"/>
    <property type="molecule type" value="Genomic_DNA"/>
</dbReference>
<dbReference type="Proteomes" id="UP000788262">
    <property type="component" value="Unassembled WGS sequence"/>
</dbReference>
<keyword evidence="2" id="KW-1185">Reference proteome</keyword>
<reference evidence="1 2" key="1">
    <citation type="submission" date="2021-02" db="EMBL/GenBank/DDBJ databases">
        <title>Whole genome sequencing of Streptomyces actuosus VRA1.</title>
        <authorList>
            <person name="Sen G."/>
            <person name="Sen A."/>
        </authorList>
    </citation>
    <scope>NUCLEOTIDE SEQUENCE [LARGE SCALE GENOMIC DNA]</scope>
    <source>
        <strain evidence="1 2">VRA1</strain>
    </source>
</reference>
<evidence type="ECO:0000313" key="1">
    <source>
        <dbReference type="EMBL" id="MBN0044986.1"/>
    </source>
</evidence>
<proteinExistence type="predicted"/>
<sequence length="195" mass="21537">MGDHFRTVVDLDATPQQAARLAERAVRWLVAEGIVLAERTDCVLGPPLGHPPGPHWWRAVGAARTDREKPFDGLAVYAERTVFHGGQGEPEAVTCPRCRASTRLITDEWDPIDEVRALFGDAVGTGHRTGTEAAVACPACAREVPLTAWGWPDDHFAFGHLGLEFWNWPELTDGFRSRLSEVLDGHRTVRVRGKL</sequence>
<gene>
    <name evidence="1" type="ORF">JS756_12875</name>
</gene>
<dbReference type="RefSeq" id="WP_205383201.1">
    <property type="nucleotide sequence ID" value="NZ_JAFFZS010000008.1"/>
</dbReference>
<evidence type="ECO:0000313" key="2">
    <source>
        <dbReference type="Proteomes" id="UP000788262"/>
    </source>
</evidence>
<accession>A0ABS2VPH2</accession>